<dbReference type="Pfam" id="PF01368">
    <property type="entry name" value="DHH"/>
    <property type="match status" value="1"/>
</dbReference>
<dbReference type="PATRIC" id="fig|1033806.12.peg.2736"/>
<dbReference type="PROSITE" id="PS00430">
    <property type="entry name" value="TONB_DEPENDENT_REC_1"/>
    <property type="match status" value="1"/>
</dbReference>
<dbReference type="HOGENOM" id="CLU_046377_1_1_2"/>
<feature type="domain" description="DDH" evidence="2">
    <location>
        <begin position="161"/>
        <end position="303"/>
    </location>
</feature>
<dbReference type="GeneID" id="23798704"/>
<dbReference type="Proteomes" id="UP000003861">
    <property type="component" value="Unassembled WGS sequence"/>
</dbReference>
<feature type="compositionally biased region" description="Basic and acidic residues" evidence="1">
    <location>
        <begin position="500"/>
        <end position="548"/>
    </location>
</feature>
<name>F7PID8_9EURY</name>
<organism evidence="5 6">
    <name type="scientific">Halorhabdus tiamatea SARL4B</name>
    <dbReference type="NCBI Taxonomy" id="1033806"/>
    <lineage>
        <taxon>Archaea</taxon>
        <taxon>Methanobacteriati</taxon>
        <taxon>Methanobacteriota</taxon>
        <taxon>Stenosarchaea group</taxon>
        <taxon>Halobacteria</taxon>
        <taxon>Halobacteriales</taxon>
        <taxon>Haloarculaceae</taxon>
        <taxon>Halorhabdus</taxon>
    </lineage>
</organism>
<dbReference type="KEGG" id="hti:HTIA_2749"/>
<evidence type="ECO:0000259" key="3">
    <source>
        <dbReference type="Pfam" id="PF02272"/>
    </source>
</evidence>
<dbReference type="EMBL" id="HF571520">
    <property type="protein sequence ID" value="CCQ34851.1"/>
    <property type="molecule type" value="Genomic_DNA"/>
</dbReference>
<evidence type="ECO:0000256" key="1">
    <source>
        <dbReference type="SAM" id="MobiDB-lite"/>
    </source>
</evidence>
<dbReference type="GO" id="GO:0004810">
    <property type="term" value="F:CCA tRNA nucleotidyltransferase activity"/>
    <property type="evidence" value="ECO:0007669"/>
    <property type="project" value="UniProtKB-EC"/>
</dbReference>
<keyword evidence="7" id="KW-1185">Reference proteome</keyword>
<dbReference type="EMBL" id="AFNT02000059">
    <property type="protein sequence ID" value="ERJ04735.1"/>
    <property type="molecule type" value="Genomic_DNA"/>
</dbReference>
<dbReference type="OrthoDB" id="350705at2157"/>
<evidence type="ECO:0000313" key="6">
    <source>
        <dbReference type="Proteomes" id="UP000003861"/>
    </source>
</evidence>
<dbReference type="InterPro" id="IPR010916">
    <property type="entry name" value="TonB_box_CS"/>
</dbReference>
<keyword evidence="5" id="KW-0808">Transferase</keyword>
<feature type="domain" description="DHHA1" evidence="3">
    <location>
        <begin position="361"/>
        <end position="447"/>
    </location>
</feature>
<dbReference type="InterPro" id="IPR001667">
    <property type="entry name" value="DDH_dom"/>
</dbReference>
<reference evidence="5 6" key="1">
    <citation type="journal article" date="2011" name="J. Bacteriol.">
        <title>Genome sequence of Halorhabdus tiamatea, the first archaeon isolated from a deep-sea anoxic brine lake.</title>
        <authorList>
            <person name="Antunes A."/>
            <person name="Alam I."/>
            <person name="Bajic V.B."/>
            <person name="Stingl U."/>
        </authorList>
    </citation>
    <scope>NUCLEOTIDE SEQUENCE [LARGE SCALE GENOMIC DNA]</scope>
    <source>
        <strain evidence="5 6">SARL4B</strain>
    </source>
</reference>
<dbReference type="Gene3D" id="3.40.50.720">
    <property type="entry name" value="NAD(P)-binding Rossmann-like Domain"/>
    <property type="match status" value="1"/>
</dbReference>
<feature type="compositionally biased region" description="Acidic residues" evidence="1">
    <location>
        <begin position="32"/>
        <end position="44"/>
    </location>
</feature>
<dbReference type="AlphaFoldDB" id="F7PID8"/>
<feature type="region of interest" description="Disordered" evidence="1">
    <location>
        <begin position="29"/>
        <end position="51"/>
    </location>
</feature>
<sequence length="554" mass="59024">MRTRLVVGTGSIARAVIDSLCDRPGRLLVTGSDEETDQPCETDAAETLSVDPTSQTQLAAVEADVETVVVTAETLAENLLIAHAARRAFPAAFLLVYAGADGREGQTGQREAALADLRSVADRVVDPGAVLGSHLSERIETGGISVHKLRRVIEDIEGTLAVVMHDNPDPDAIASALALVRIAERMGQSATACYYGSINHQQNRAFVNLLELDLRALEPDADLSEFGGFALVDHGRPGINDGLPPETTVDVVIDHHPPRGPISAAFTDLRSGVGATSTLLVDYLRRLDIDPTETLATALLFGIRVDTDEFTREVSVADFEAAAFLLQNADLGVLERIEEPSMSSDTLETIAEAIHSRTRHGPVVVSGVGELRDRDALAQAADRLLAIEDVTTTLVYGLDAGTVYVSARSRGTDLDLGETLRTAFGQIGSAGGHADMAGAQLELGVLEDSSNDDLQHIVGDIVTDRFLDVLEMHPSQLPFDLLGVDTDLPEAATPTASRPETIRASDSGADRSDDPVDRYRVGESDSATERDDEPDRSAVDDEPDRSAVDDNDGT</sequence>
<dbReference type="InterPro" id="IPR038763">
    <property type="entry name" value="DHH_sf"/>
</dbReference>
<evidence type="ECO:0000313" key="4">
    <source>
        <dbReference type="EMBL" id="CCQ34851.1"/>
    </source>
</evidence>
<evidence type="ECO:0000313" key="7">
    <source>
        <dbReference type="Proteomes" id="UP000015381"/>
    </source>
</evidence>
<dbReference type="EC" id="2.7.7.72" evidence="5"/>
<protein>
    <submittedName>
        <fullName evidence="4">Phosphoesterase RecJ domain protein</fullName>
    </submittedName>
    <submittedName>
        <fullName evidence="5">tRNA nucleotidyltransferase CCA-adding enzyme protein</fullName>
        <ecNumber evidence="5">2.7.7.72</ecNumber>
    </submittedName>
</protein>
<dbReference type="InterPro" id="IPR003156">
    <property type="entry name" value="DHHA1_dom"/>
</dbReference>
<evidence type="ECO:0000313" key="5">
    <source>
        <dbReference type="EMBL" id="ERJ04735.1"/>
    </source>
</evidence>
<dbReference type="Proteomes" id="UP000015381">
    <property type="component" value="Chromosome I"/>
</dbReference>
<dbReference type="GO" id="GO:0003676">
    <property type="term" value="F:nucleic acid binding"/>
    <property type="evidence" value="ECO:0007669"/>
    <property type="project" value="InterPro"/>
</dbReference>
<reference evidence="4 7" key="3">
    <citation type="journal article" date="2014" name="Environ. Microbiol.">
        <title>Halorhabdus tiamatea: proteogenomics and glycosidase activity measurements identify the first cultivated euryarchaeon from a deep-sea anoxic brine lake as potential polysaccharide degrader.</title>
        <authorList>
            <person name="Werner J."/>
            <person name="Ferrer M."/>
            <person name="Michel G."/>
            <person name="Mann A.J."/>
            <person name="Huang S."/>
            <person name="Juarez S."/>
            <person name="Ciordia S."/>
            <person name="Albar J.P."/>
            <person name="Alcaide M."/>
            <person name="La Cono V."/>
            <person name="Yakimov M.M."/>
            <person name="Antunes A."/>
            <person name="Taborda M."/>
            <person name="Da Costa M.S."/>
            <person name="Amann R.I."/>
            <person name="Gloeckner F.O."/>
            <person name="Golyshina O.V."/>
            <person name="Golyshin P.N."/>
            <person name="Teeling H."/>
        </authorList>
    </citation>
    <scope>NUCLEOTIDE SEQUENCE [LARGE SCALE GENOMIC DNA]</scope>
    <source>
        <strain evidence="7">SARL4B</strain>
        <strain evidence="4">Type strain: SARL4B</strain>
    </source>
</reference>
<dbReference type="RefSeq" id="WP_008525369.1">
    <property type="nucleotide sequence ID" value="NC_021921.1"/>
</dbReference>
<dbReference type="Gene3D" id="3.90.1640.10">
    <property type="entry name" value="inorganic pyrophosphatase (n-terminal core)"/>
    <property type="match status" value="1"/>
</dbReference>
<reference evidence="5 6" key="2">
    <citation type="journal article" date="2013" name="PLoS ONE">
        <title>INDIGO - INtegrated Data Warehouse of MIcrobial GenOmes with Examples from the Red Sea Extremophiles.</title>
        <authorList>
            <person name="Alam I."/>
            <person name="Antunes A."/>
            <person name="Kamau A.A."/>
            <person name="Ba Alawi W."/>
            <person name="Kalkatawi M."/>
            <person name="Stingl U."/>
            <person name="Bajic V.B."/>
        </authorList>
    </citation>
    <scope>NUCLEOTIDE SEQUENCE [LARGE SCALE GENOMIC DNA]</scope>
    <source>
        <strain evidence="5 6">SARL4B</strain>
    </source>
</reference>
<feature type="region of interest" description="Disordered" evidence="1">
    <location>
        <begin position="490"/>
        <end position="554"/>
    </location>
</feature>
<dbReference type="STRING" id="1033806.HTIA_2749"/>
<dbReference type="InterPro" id="IPR036291">
    <property type="entry name" value="NAD(P)-bd_dom_sf"/>
</dbReference>
<evidence type="ECO:0000259" key="2">
    <source>
        <dbReference type="Pfam" id="PF01368"/>
    </source>
</evidence>
<keyword evidence="5" id="KW-0548">Nucleotidyltransferase</keyword>
<dbReference type="PANTHER" id="PTHR47618:SF1">
    <property type="entry name" value="BIFUNCTIONAL OLIGORIBONUCLEASE AND PAP PHOSPHATASE NRNA"/>
    <property type="match status" value="1"/>
</dbReference>
<accession>F7PID8</accession>
<dbReference type="Pfam" id="PF02272">
    <property type="entry name" value="DHHA1"/>
    <property type="match status" value="1"/>
</dbReference>
<dbReference type="InterPro" id="IPR051319">
    <property type="entry name" value="Oligoribo/pAp-PDE_c-di-AMP_PDE"/>
</dbReference>
<gene>
    <name evidence="5" type="ORF">HLRTI_003296</name>
    <name evidence="4" type="ORF">HTIA_2749</name>
</gene>
<dbReference type="eggNOG" id="arCOG01566">
    <property type="taxonomic scope" value="Archaea"/>
</dbReference>
<dbReference type="PANTHER" id="PTHR47618">
    <property type="entry name" value="BIFUNCTIONAL OLIGORIBONUCLEASE AND PAP PHOSPHATASE NRNA"/>
    <property type="match status" value="1"/>
</dbReference>
<proteinExistence type="predicted"/>
<dbReference type="SUPFAM" id="SSF51735">
    <property type="entry name" value="NAD(P)-binding Rossmann-fold domains"/>
    <property type="match status" value="1"/>
</dbReference>
<dbReference type="SUPFAM" id="SSF64182">
    <property type="entry name" value="DHH phosphoesterases"/>
    <property type="match status" value="1"/>
</dbReference>